<accession>G0URV5</accession>
<proteinExistence type="predicted"/>
<dbReference type="EMBL" id="HE575321">
    <property type="protein sequence ID" value="CCC92117.1"/>
    <property type="molecule type" value="Genomic_DNA"/>
</dbReference>
<dbReference type="VEuPathDB" id="TriTrypDB:TcIL3000_8_3360"/>
<organism evidence="1">
    <name type="scientific">Trypanosoma congolense (strain IL3000)</name>
    <dbReference type="NCBI Taxonomy" id="1068625"/>
    <lineage>
        <taxon>Eukaryota</taxon>
        <taxon>Discoba</taxon>
        <taxon>Euglenozoa</taxon>
        <taxon>Kinetoplastea</taxon>
        <taxon>Metakinetoplastina</taxon>
        <taxon>Trypanosomatida</taxon>
        <taxon>Trypanosomatidae</taxon>
        <taxon>Trypanosoma</taxon>
        <taxon>Nannomonas</taxon>
    </lineage>
</organism>
<evidence type="ECO:0000313" key="1">
    <source>
        <dbReference type="EMBL" id="CCC92117.1"/>
    </source>
</evidence>
<name>G0URV5_TRYCI</name>
<sequence>MHRVLQPSLLVARSTYCSARRRCGSLPVGRAGRVQGPCCDSSLLSSVAEEDSPFLISLLDPAEKVSLPDAARTYSTMDVVDQPVRYNPLAPNVQSASPSAAAAHCMGDARSEKEEEGPIARAHREGRLWNTFVGAEDNKPPEWFYKLCKDLFYRRNNEDDMDEVAVVSDIDPKHYTPPVSKGANGAYVGDGESIEDSVEPGNEGVDPYLWLPFNLLDEADYRVGPFRFPSTATYSHEQRTLLCLGDTSREYIHFCDTYPFPDRVQIPTSIGTRSSRLYIDPRQHSPVVYLQLSDDIPPAMWLPIKGTAAAVRRVLAEFASMAALHRDWHHDDFVERYNTATRLLKLQQMPITEGNILRYMAYEARNAQFSSAPIREFPNQQEFYLGEHDDPERLMEHIDLCPLLFAIPHMRTVVDLHAEHMTPTVTGPGVATSLYRCIYSKTLLFVQVQLSAEVKLPPQDPEAFNFLWKDSEVVPKLRIPVFVRVVWPTNERMSGGGYLLRRFNRYFKTEFAPDIPVDAAMALLYVMQWAGHVDDFLGVRGMRRRLGELLLASQKAEQPKLYPATREIPNPEYTIPERIGMHIQYLAQLRDPDISSTIDRLLPSASAPVRMGCAKAALIAGNRELFRYVVSSEPPGRMQEYMTKLVRKRKTRDLVDAEPRLLEDQYEFAAPLWTKRGKRIDKNTLEGVVENQTRLSR</sequence>
<protein>
    <submittedName>
        <fullName evidence="1">Uncharacterized protein</fullName>
    </submittedName>
</protein>
<dbReference type="AlphaFoldDB" id="G0URV5"/>
<gene>
    <name evidence="1" type="ORF">TCIL3000_8_3360</name>
</gene>
<reference evidence="1" key="1">
    <citation type="journal article" date="2012" name="Proc. Natl. Acad. Sci. U.S.A.">
        <title>Antigenic diversity is generated by distinct evolutionary mechanisms in African trypanosome species.</title>
        <authorList>
            <person name="Jackson A.P."/>
            <person name="Berry A."/>
            <person name="Aslett M."/>
            <person name="Allison H.C."/>
            <person name="Burton P."/>
            <person name="Vavrova-Anderson J."/>
            <person name="Brown R."/>
            <person name="Browne H."/>
            <person name="Corton N."/>
            <person name="Hauser H."/>
            <person name="Gamble J."/>
            <person name="Gilderthorp R."/>
            <person name="Marcello L."/>
            <person name="McQuillan J."/>
            <person name="Otto T.D."/>
            <person name="Quail M.A."/>
            <person name="Sanders M.J."/>
            <person name="van Tonder A."/>
            <person name="Ginger M.L."/>
            <person name="Field M.C."/>
            <person name="Barry J.D."/>
            <person name="Hertz-Fowler C."/>
            <person name="Berriman M."/>
        </authorList>
    </citation>
    <scope>NUCLEOTIDE SEQUENCE</scope>
    <source>
        <strain evidence="1">IL3000</strain>
    </source>
</reference>